<dbReference type="PROSITE" id="PS01180">
    <property type="entry name" value="CUB"/>
    <property type="match status" value="2"/>
</dbReference>
<dbReference type="SMART" id="SM00231">
    <property type="entry name" value="FA58C"/>
    <property type="match status" value="1"/>
</dbReference>
<dbReference type="SMART" id="SM00042">
    <property type="entry name" value="CUB"/>
    <property type="match status" value="2"/>
</dbReference>
<evidence type="ECO:0000256" key="4">
    <source>
        <dbReference type="ARBA" id="ARBA00022525"/>
    </source>
</evidence>
<evidence type="ECO:0000256" key="7">
    <source>
        <dbReference type="ARBA" id="ARBA00022989"/>
    </source>
</evidence>
<dbReference type="SUPFAM" id="SSF49785">
    <property type="entry name" value="Galactose-binding domain-like"/>
    <property type="match status" value="2"/>
</dbReference>
<keyword evidence="5" id="KW-0812">Transmembrane</keyword>
<proteinExistence type="predicted"/>
<feature type="domain" description="F5/8 type C" evidence="12">
    <location>
        <begin position="240"/>
        <end position="400"/>
    </location>
</feature>
<dbReference type="PANTHER" id="PTHR46806">
    <property type="entry name" value="F5/8 TYPE C DOMAIN-CONTAINING PROTEIN"/>
    <property type="match status" value="1"/>
</dbReference>
<dbReference type="Gene3D" id="2.60.120.260">
    <property type="entry name" value="Galactose-binding domain-like"/>
    <property type="match status" value="2"/>
</dbReference>
<keyword evidence="8" id="KW-0472">Membrane</keyword>
<dbReference type="InterPro" id="IPR000859">
    <property type="entry name" value="CUB_dom"/>
</dbReference>
<dbReference type="PANTHER" id="PTHR46806:SF5">
    <property type="entry name" value="F5_8 TYPE C DOMAIN-CONTAINING PROTEIN"/>
    <property type="match status" value="1"/>
</dbReference>
<comment type="subcellular location">
    <subcellularLocation>
        <location evidence="1">Endomembrane system</location>
        <topology evidence="1">Peripheral membrane protein</topology>
    </subcellularLocation>
    <subcellularLocation>
        <location evidence="2">Membrane</location>
        <topology evidence="2">Single-pass type I membrane protein</topology>
    </subcellularLocation>
    <subcellularLocation>
        <location evidence="3">Secreted</location>
    </subcellularLocation>
</comment>
<dbReference type="CDD" id="cd00041">
    <property type="entry name" value="CUB"/>
    <property type="match status" value="2"/>
</dbReference>
<dbReference type="InterPro" id="IPR008979">
    <property type="entry name" value="Galactose-bd-like_sf"/>
</dbReference>
<evidence type="ECO:0000313" key="13">
    <source>
        <dbReference type="Proteomes" id="UP000695022"/>
    </source>
</evidence>
<dbReference type="InterPro" id="IPR000421">
    <property type="entry name" value="FA58C"/>
</dbReference>
<keyword evidence="7" id="KW-1133">Transmembrane helix</keyword>
<keyword evidence="6" id="KW-0130">Cell adhesion</keyword>
<evidence type="ECO:0000256" key="3">
    <source>
        <dbReference type="ARBA" id="ARBA00004613"/>
    </source>
</evidence>
<evidence type="ECO:0000259" key="12">
    <source>
        <dbReference type="PROSITE" id="PS50022"/>
    </source>
</evidence>
<dbReference type="SUPFAM" id="SSF49854">
    <property type="entry name" value="Spermadhesin, CUB domain"/>
    <property type="match status" value="2"/>
</dbReference>
<evidence type="ECO:0000256" key="1">
    <source>
        <dbReference type="ARBA" id="ARBA00004184"/>
    </source>
</evidence>
<evidence type="ECO:0000259" key="11">
    <source>
        <dbReference type="PROSITE" id="PS01180"/>
    </source>
</evidence>
<evidence type="ECO:0000256" key="2">
    <source>
        <dbReference type="ARBA" id="ARBA00004479"/>
    </source>
</evidence>
<evidence type="ECO:0000256" key="6">
    <source>
        <dbReference type="ARBA" id="ARBA00022889"/>
    </source>
</evidence>
<dbReference type="InterPro" id="IPR050633">
    <property type="entry name" value="Neuropilin_MCO_CoagFactor"/>
</dbReference>
<dbReference type="Pfam" id="PF00754">
    <property type="entry name" value="F5_F8_type_C"/>
    <property type="match status" value="1"/>
</dbReference>
<protein>
    <submittedName>
        <fullName evidence="14">Uncharacterized protein LOC106806570</fullName>
    </submittedName>
</protein>
<reference evidence="14" key="1">
    <citation type="submission" date="2025-08" db="UniProtKB">
        <authorList>
            <consortium name="RefSeq"/>
        </authorList>
    </citation>
    <scope>IDENTIFICATION</scope>
</reference>
<keyword evidence="13" id="KW-1185">Reference proteome</keyword>
<evidence type="ECO:0000256" key="5">
    <source>
        <dbReference type="ARBA" id="ARBA00022692"/>
    </source>
</evidence>
<dbReference type="RefSeq" id="XP_014664049.1">
    <property type="nucleotide sequence ID" value="XM_014808563.1"/>
</dbReference>
<accession>A0ABM1DVS8</accession>
<dbReference type="Proteomes" id="UP000695022">
    <property type="component" value="Unplaced"/>
</dbReference>
<dbReference type="CDD" id="cd00057">
    <property type="entry name" value="FA58C"/>
    <property type="match status" value="1"/>
</dbReference>
<name>A0ABM1DVS8_PRICU</name>
<sequence>MNKAVGREWPAGEYCIYQIGEACPVGFRSGSMQMIDRRVDNRNDVGGHVPTGKYDENTQFRFCCRSDGIVHVAIELPTARPFYLFRHGKECQIVRDMISIKHFVRIAEDKLNRTDEYLRALLKEPHPSVDLKTFEGDLLIHYCYYEIHQKLLGFRVLVDGNGLVDQRSPDYYDNGLPYFKEGKFTQSYTCFEYHVTQPLFQTLRRNCTQPLIGQFVTIYIYGRDDLLKLCDVKVYGKQLCGQPLGMAAEEIYDSQLQASSNSTPDRYYINARLNRNYAWCAEANDSKRYLQVDLLNATTITGIIMQGMPLASKNILVTKFMMGFSNDSLRWIYEEQPVGQKKVYECSACMVVDKKEDGDIILNDVPYRYNMLQPIVSRYVIIKILDFEERPCMRVELLGCRADERCQVHLNTEGSIKSPSYPLYYGQQKNCTWIITPPTGKNVEAEIVTFDIATPEPVQKGGLCQDLLSVYYGSSSLPMAQLVRSGNGISFPKKFVSTGVLTVQLESCFRYSISRFQGFYLNYTFTDCPGCGMGFQSCGNGLRCTFDCGVIASINYPLPYDNNYRCRWHIDVSESRYVRLEIKEFDVVGEDGCLTDYVELYDGRTVNRDALIGRFCNHNKPPNVVMSSWNSLTIEFSTSSEDVARGFLFRYTSEEYKCEAPPSKLSSNY</sequence>
<keyword evidence="4" id="KW-0964">Secreted</keyword>
<evidence type="ECO:0000313" key="14">
    <source>
        <dbReference type="RefSeq" id="XP_014664049.1"/>
    </source>
</evidence>
<evidence type="ECO:0000256" key="9">
    <source>
        <dbReference type="ARBA" id="ARBA00023157"/>
    </source>
</evidence>
<gene>
    <name evidence="14" type="primary">LOC106806570</name>
</gene>
<dbReference type="Gene3D" id="2.60.120.290">
    <property type="entry name" value="Spermadhesin, CUB domain"/>
    <property type="match status" value="2"/>
</dbReference>
<evidence type="ECO:0000256" key="10">
    <source>
        <dbReference type="PROSITE-ProRule" id="PRU00059"/>
    </source>
</evidence>
<dbReference type="PROSITE" id="PS50022">
    <property type="entry name" value="FA58C_3"/>
    <property type="match status" value="1"/>
</dbReference>
<evidence type="ECO:0000256" key="8">
    <source>
        <dbReference type="ARBA" id="ARBA00023136"/>
    </source>
</evidence>
<comment type="caution">
    <text evidence="10">Lacks conserved residue(s) required for the propagation of feature annotation.</text>
</comment>
<keyword evidence="9" id="KW-1015">Disulfide bond</keyword>
<organism evidence="13 14">
    <name type="scientific">Priapulus caudatus</name>
    <name type="common">Priapulid worm</name>
    <dbReference type="NCBI Taxonomy" id="37621"/>
    <lineage>
        <taxon>Eukaryota</taxon>
        <taxon>Metazoa</taxon>
        <taxon>Ecdysozoa</taxon>
        <taxon>Scalidophora</taxon>
        <taxon>Priapulida</taxon>
        <taxon>Priapulimorpha</taxon>
        <taxon>Priapulimorphida</taxon>
        <taxon>Priapulidae</taxon>
        <taxon>Priapulus</taxon>
    </lineage>
</organism>
<dbReference type="InterPro" id="IPR031569">
    <property type="entry name" value="ApeC"/>
</dbReference>
<feature type="domain" description="CUB" evidence="11">
    <location>
        <begin position="538"/>
        <end position="654"/>
    </location>
</feature>
<dbReference type="Pfam" id="PF00431">
    <property type="entry name" value="CUB"/>
    <property type="match status" value="2"/>
</dbReference>
<dbReference type="InterPro" id="IPR035914">
    <property type="entry name" value="Sperma_CUB_dom_sf"/>
</dbReference>
<dbReference type="Pfam" id="PF16977">
    <property type="entry name" value="ApeC"/>
    <property type="match status" value="1"/>
</dbReference>
<feature type="domain" description="CUB" evidence="11">
    <location>
        <begin position="400"/>
        <end position="526"/>
    </location>
</feature>
<dbReference type="GeneID" id="106806570"/>